<dbReference type="EMBL" id="JABTEG010000001">
    <property type="protein sequence ID" value="KAG4306019.1"/>
    <property type="molecule type" value="Genomic_DNA"/>
</dbReference>
<accession>A0ACB7CJ39</accession>
<gene>
    <name evidence="1" type="ORF">PORY_000007</name>
</gene>
<evidence type="ECO:0000313" key="2">
    <source>
        <dbReference type="Proteomes" id="UP000768646"/>
    </source>
</evidence>
<protein>
    <submittedName>
        <fullName evidence="1">Uncharacterized protein</fullName>
    </submittedName>
</protein>
<proteinExistence type="predicted"/>
<comment type="caution">
    <text evidence="1">The sequence shown here is derived from an EMBL/GenBank/DDBJ whole genome shotgun (WGS) entry which is preliminary data.</text>
</comment>
<name>A0ACB7CJ39_9ASCO</name>
<organism evidence="1 2">
    <name type="scientific">Pneumocystis oryctolagi</name>
    <dbReference type="NCBI Taxonomy" id="42067"/>
    <lineage>
        <taxon>Eukaryota</taxon>
        <taxon>Fungi</taxon>
        <taxon>Dikarya</taxon>
        <taxon>Ascomycota</taxon>
        <taxon>Taphrinomycotina</taxon>
        <taxon>Pneumocystomycetes</taxon>
        <taxon>Pneumocystaceae</taxon>
        <taxon>Pneumocystis</taxon>
    </lineage>
</organism>
<sequence>MTVKETHKLPLNDFLWTYQEEPHKTRRHEIIKAHPEVIKLCGHEPLTKYIIFFVVVFQLISAYLLRNEKLSMKFLLYTYIFGATANQNIFLAIHELSHNLVFKNPKLNRYFSIFANLPIGVPYSASFKPYHLLHHKYLGEDGTDVDLPTKLEAILLNNVLGKAFFCTFQLLFYALRPIFIKRLPFTYLHFFNLLIQILFDIILIYFVGSGALFYLIFSSFLAGSLHPCAGHFIAEHFSLIKDTNDAIDTFSYYGILNILTYNVGYHNEHHDFPFIPWTRLPKLNSIANEFYKNLPYHTSWVYVLWQFITDNRTGLWCRTKRKKGLIKKFQQKQ</sequence>
<keyword evidence="2" id="KW-1185">Reference proteome</keyword>
<dbReference type="Proteomes" id="UP000768646">
    <property type="component" value="Unassembled WGS sequence"/>
</dbReference>
<reference evidence="1 2" key="1">
    <citation type="journal article" date="2021" name="Commun. Biol.">
        <title>Genomic insights into the host specific adaptation of the Pneumocystis genus.</title>
        <authorList>
            <person name="Cisse O.H."/>
            <person name="Ma L."/>
            <person name="Dekker J.P."/>
            <person name="Khil P.P."/>
            <person name="Youn J.-H."/>
            <person name="Brenchley J.M."/>
            <person name="Blair R."/>
            <person name="Pahar B."/>
            <person name="Chabe M."/>
            <person name="Van Rompay K.K.A."/>
            <person name="Keesler R."/>
            <person name="Sukura A."/>
            <person name="Hirsch V."/>
            <person name="Kutty G."/>
            <person name="Liu Y."/>
            <person name="Peng L."/>
            <person name="Chen J."/>
            <person name="Song J."/>
            <person name="Weissenbacher-Lang C."/>
            <person name="Xu J."/>
            <person name="Upham N.S."/>
            <person name="Stajich J.E."/>
            <person name="Cuomo C.A."/>
            <person name="Cushion M.T."/>
            <person name="Kovacs J.A."/>
        </authorList>
    </citation>
    <scope>NUCLEOTIDE SEQUENCE [LARGE SCALE GENOMIC DNA]</scope>
    <source>
        <strain evidence="1 2">RABM</strain>
    </source>
</reference>
<evidence type="ECO:0000313" key="1">
    <source>
        <dbReference type="EMBL" id="KAG4306019.1"/>
    </source>
</evidence>